<dbReference type="GO" id="GO:0016020">
    <property type="term" value="C:membrane"/>
    <property type="evidence" value="ECO:0007669"/>
    <property type="project" value="UniProtKB-SubCell"/>
</dbReference>
<dbReference type="InterPro" id="IPR022764">
    <property type="entry name" value="Peptidase_S54_rhomboid_dom"/>
</dbReference>
<evidence type="ECO:0000313" key="13">
    <source>
        <dbReference type="EMBL" id="KAG2588090.1"/>
    </source>
</evidence>
<proteinExistence type="inferred from homology"/>
<dbReference type="PROSITE" id="PS50199">
    <property type="entry name" value="ZF_RANBP2_2"/>
    <property type="match status" value="1"/>
</dbReference>
<evidence type="ECO:0000256" key="10">
    <source>
        <dbReference type="ARBA" id="ARBA00023136"/>
    </source>
</evidence>
<keyword evidence="4" id="KW-0812">Transmembrane</keyword>
<evidence type="ECO:0000256" key="8">
    <source>
        <dbReference type="ARBA" id="ARBA00022833"/>
    </source>
</evidence>
<dbReference type="GO" id="GO:0004252">
    <property type="term" value="F:serine-type endopeptidase activity"/>
    <property type="evidence" value="ECO:0007669"/>
    <property type="project" value="InterPro"/>
</dbReference>
<keyword evidence="3" id="KW-0645">Protease</keyword>
<dbReference type="GO" id="GO:0006508">
    <property type="term" value="P:proteolysis"/>
    <property type="evidence" value="ECO:0007669"/>
    <property type="project" value="UniProtKB-KW"/>
</dbReference>
<evidence type="ECO:0000256" key="9">
    <source>
        <dbReference type="ARBA" id="ARBA00022989"/>
    </source>
</evidence>
<organism evidence="13 14">
    <name type="scientific">Panicum virgatum</name>
    <name type="common">Blackwell switchgrass</name>
    <dbReference type="NCBI Taxonomy" id="38727"/>
    <lineage>
        <taxon>Eukaryota</taxon>
        <taxon>Viridiplantae</taxon>
        <taxon>Streptophyta</taxon>
        <taxon>Embryophyta</taxon>
        <taxon>Tracheophyta</taxon>
        <taxon>Spermatophyta</taxon>
        <taxon>Magnoliopsida</taxon>
        <taxon>Liliopsida</taxon>
        <taxon>Poales</taxon>
        <taxon>Poaceae</taxon>
        <taxon>PACMAD clade</taxon>
        <taxon>Panicoideae</taxon>
        <taxon>Panicodae</taxon>
        <taxon>Paniceae</taxon>
        <taxon>Panicinae</taxon>
        <taxon>Panicum</taxon>
        <taxon>Panicum sect. Hiantes</taxon>
    </lineage>
</organism>
<dbReference type="Gene3D" id="1.20.1540.10">
    <property type="entry name" value="Rhomboid-like"/>
    <property type="match status" value="1"/>
</dbReference>
<feature type="domain" description="RanBP2-type" evidence="12">
    <location>
        <begin position="284"/>
        <end position="313"/>
    </location>
</feature>
<evidence type="ECO:0000256" key="4">
    <source>
        <dbReference type="ARBA" id="ARBA00022692"/>
    </source>
</evidence>
<evidence type="ECO:0000256" key="5">
    <source>
        <dbReference type="ARBA" id="ARBA00022723"/>
    </source>
</evidence>
<dbReference type="AlphaFoldDB" id="A0A8T0RRZ0"/>
<protein>
    <recommendedName>
        <fullName evidence="12">RanBP2-type domain-containing protein</fullName>
    </recommendedName>
</protein>
<evidence type="ECO:0000256" key="1">
    <source>
        <dbReference type="ARBA" id="ARBA00004141"/>
    </source>
</evidence>
<keyword evidence="14" id="KW-1185">Reference proteome</keyword>
<comment type="similarity">
    <text evidence="2">Belongs to the peptidase S54 family.</text>
</comment>
<keyword evidence="10" id="KW-0472">Membrane</keyword>
<evidence type="ECO:0000256" key="7">
    <source>
        <dbReference type="ARBA" id="ARBA00022801"/>
    </source>
</evidence>
<gene>
    <name evidence="13" type="ORF">PVAP13_5NG204200</name>
</gene>
<sequence>MGSGMSSFRRPRGFVFDPMKGITPLLGLQVALQYGRPGSDRPPVTAALLAANVLVFFRPGPLHRILPRINEVALNYQLFVRFMLLENFFLSPFYHWNEAHLFGNMTSLLWMGVQLERSMGSAEFASMVVALLGLSQGIAVLLSQGLSLLGDSFAYYDHHSIGFSGVLFGMKAVLTDRSNDLMWLSVILIPEKYCVWADLLLTHALLPQSSFVGHLGGLLAGKVYLWLKRAFKGQDPLTLLISGGARAVTSQVRFAQNLLKSVLSQGHITGRGIVECHSSARDCPRGLWRCSTCTNYNSFATDICEMCSTMREDHACPRGQHHQDWCNGELSVEELRRRRLDRLDR</sequence>
<dbReference type="SUPFAM" id="SSF144091">
    <property type="entry name" value="Rhomboid-like"/>
    <property type="match status" value="1"/>
</dbReference>
<dbReference type="InterPro" id="IPR036443">
    <property type="entry name" value="Znf_RanBP2_sf"/>
</dbReference>
<accession>A0A8T0RRZ0</accession>
<dbReference type="OrthoDB" id="668654at2759"/>
<dbReference type="Proteomes" id="UP000823388">
    <property type="component" value="Chromosome 5N"/>
</dbReference>
<keyword evidence="6 11" id="KW-0863">Zinc-finger</keyword>
<reference evidence="13" key="1">
    <citation type="submission" date="2020-05" db="EMBL/GenBank/DDBJ databases">
        <title>WGS assembly of Panicum virgatum.</title>
        <authorList>
            <person name="Lovell J.T."/>
            <person name="Jenkins J."/>
            <person name="Shu S."/>
            <person name="Juenger T.E."/>
            <person name="Schmutz J."/>
        </authorList>
    </citation>
    <scope>NUCLEOTIDE SEQUENCE</scope>
    <source>
        <strain evidence="13">AP13</strain>
    </source>
</reference>
<comment type="subcellular location">
    <subcellularLocation>
        <location evidence="1">Membrane</location>
        <topology evidence="1">Multi-pass membrane protein</topology>
    </subcellularLocation>
</comment>
<evidence type="ECO:0000256" key="3">
    <source>
        <dbReference type="ARBA" id="ARBA00022670"/>
    </source>
</evidence>
<dbReference type="PROSITE" id="PS01358">
    <property type="entry name" value="ZF_RANBP2_1"/>
    <property type="match status" value="1"/>
</dbReference>
<evidence type="ECO:0000256" key="11">
    <source>
        <dbReference type="PROSITE-ProRule" id="PRU00322"/>
    </source>
</evidence>
<dbReference type="PANTHER" id="PTHR43066">
    <property type="entry name" value="RHOMBOID-RELATED PROTEIN"/>
    <property type="match status" value="1"/>
</dbReference>
<evidence type="ECO:0000259" key="12">
    <source>
        <dbReference type="PROSITE" id="PS50199"/>
    </source>
</evidence>
<name>A0A8T0RRZ0_PANVG</name>
<dbReference type="EMBL" id="CM029046">
    <property type="protein sequence ID" value="KAG2588090.1"/>
    <property type="molecule type" value="Genomic_DNA"/>
</dbReference>
<dbReference type="InterPro" id="IPR001876">
    <property type="entry name" value="Znf_RanBP2"/>
</dbReference>
<keyword evidence="9" id="KW-1133">Transmembrane helix</keyword>
<dbReference type="Pfam" id="PF01694">
    <property type="entry name" value="Rhomboid"/>
    <property type="match status" value="1"/>
</dbReference>
<keyword evidence="5" id="KW-0479">Metal-binding</keyword>
<evidence type="ECO:0000313" key="14">
    <source>
        <dbReference type="Proteomes" id="UP000823388"/>
    </source>
</evidence>
<dbReference type="PANTHER" id="PTHR43066:SF1">
    <property type="entry name" value="RHOMBOID PROTEIN 2"/>
    <property type="match status" value="1"/>
</dbReference>
<keyword evidence="8" id="KW-0862">Zinc</keyword>
<comment type="caution">
    <text evidence="13">The sequence shown here is derived from an EMBL/GenBank/DDBJ whole genome shotgun (WGS) entry which is preliminary data.</text>
</comment>
<dbReference type="InterPro" id="IPR035952">
    <property type="entry name" value="Rhomboid-like_sf"/>
</dbReference>
<evidence type="ECO:0000256" key="2">
    <source>
        <dbReference type="ARBA" id="ARBA00009045"/>
    </source>
</evidence>
<dbReference type="SUPFAM" id="SSF90209">
    <property type="entry name" value="Ran binding protein zinc finger-like"/>
    <property type="match status" value="1"/>
</dbReference>
<keyword evidence="7" id="KW-0378">Hydrolase</keyword>
<evidence type="ECO:0000256" key="6">
    <source>
        <dbReference type="ARBA" id="ARBA00022771"/>
    </source>
</evidence>
<dbReference type="GO" id="GO:0008270">
    <property type="term" value="F:zinc ion binding"/>
    <property type="evidence" value="ECO:0007669"/>
    <property type="project" value="UniProtKB-KW"/>
</dbReference>